<dbReference type="AlphaFoldDB" id="A0AAX4HLX0"/>
<keyword evidence="1" id="KW-0805">Transcription regulation</keyword>
<dbReference type="InterPro" id="IPR018490">
    <property type="entry name" value="cNMP-bd_dom_sf"/>
</dbReference>
<feature type="domain" description="Cyclic nucleotide-binding" evidence="4">
    <location>
        <begin position="20"/>
        <end position="140"/>
    </location>
</feature>
<dbReference type="PANTHER" id="PTHR24567">
    <property type="entry name" value="CRP FAMILY TRANSCRIPTIONAL REGULATORY PROTEIN"/>
    <property type="match status" value="1"/>
</dbReference>
<dbReference type="GO" id="GO:0003677">
    <property type="term" value="F:DNA binding"/>
    <property type="evidence" value="ECO:0007669"/>
    <property type="project" value="UniProtKB-KW"/>
</dbReference>
<dbReference type="SMART" id="SM00100">
    <property type="entry name" value="cNMP"/>
    <property type="match status" value="1"/>
</dbReference>
<accession>A0AAX4HLX0</accession>
<dbReference type="PROSITE" id="PS50042">
    <property type="entry name" value="CNMP_BINDING_3"/>
    <property type="match status" value="1"/>
</dbReference>
<evidence type="ECO:0000256" key="1">
    <source>
        <dbReference type="ARBA" id="ARBA00023015"/>
    </source>
</evidence>
<dbReference type="InterPro" id="IPR014710">
    <property type="entry name" value="RmlC-like_jellyroll"/>
</dbReference>
<keyword evidence="7" id="KW-1185">Reference proteome</keyword>
<reference evidence="6 7" key="1">
    <citation type="submission" date="2023-11" db="EMBL/GenBank/DDBJ databases">
        <title>Peredibacter starrii A3.12.</title>
        <authorList>
            <person name="Mitchell R.J."/>
        </authorList>
    </citation>
    <scope>NUCLEOTIDE SEQUENCE [LARGE SCALE GENOMIC DNA]</scope>
    <source>
        <strain evidence="6 7">A3.12</strain>
    </source>
</reference>
<gene>
    <name evidence="6" type="ORF">SOO65_14610</name>
</gene>
<dbReference type="GO" id="GO:0005829">
    <property type="term" value="C:cytosol"/>
    <property type="evidence" value="ECO:0007669"/>
    <property type="project" value="TreeGrafter"/>
</dbReference>
<proteinExistence type="predicted"/>
<evidence type="ECO:0000256" key="3">
    <source>
        <dbReference type="ARBA" id="ARBA00023163"/>
    </source>
</evidence>
<dbReference type="InterPro" id="IPR036388">
    <property type="entry name" value="WH-like_DNA-bd_sf"/>
</dbReference>
<dbReference type="Pfam" id="PF13545">
    <property type="entry name" value="HTH_Crp_2"/>
    <property type="match status" value="1"/>
</dbReference>
<evidence type="ECO:0000313" key="7">
    <source>
        <dbReference type="Proteomes" id="UP001324634"/>
    </source>
</evidence>
<dbReference type="InterPro" id="IPR012318">
    <property type="entry name" value="HTH_CRP"/>
</dbReference>
<dbReference type="Gene3D" id="2.60.120.10">
    <property type="entry name" value="Jelly Rolls"/>
    <property type="match status" value="1"/>
</dbReference>
<protein>
    <submittedName>
        <fullName evidence="6">Crp/Fnr family transcriptional regulator</fullName>
    </submittedName>
</protein>
<organism evidence="6 7">
    <name type="scientific">Peredibacter starrii</name>
    <dbReference type="NCBI Taxonomy" id="28202"/>
    <lineage>
        <taxon>Bacteria</taxon>
        <taxon>Pseudomonadati</taxon>
        <taxon>Bdellovibrionota</taxon>
        <taxon>Bacteriovoracia</taxon>
        <taxon>Bacteriovoracales</taxon>
        <taxon>Bacteriovoracaceae</taxon>
        <taxon>Peredibacter</taxon>
    </lineage>
</organism>
<dbReference type="EMBL" id="CP139487">
    <property type="protein sequence ID" value="WPU63924.1"/>
    <property type="molecule type" value="Genomic_DNA"/>
</dbReference>
<evidence type="ECO:0000256" key="2">
    <source>
        <dbReference type="ARBA" id="ARBA00023125"/>
    </source>
</evidence>
<keyword evidence="3" id="KW-0804">Transcription</keyword>
<evidence type="ECO:0000313" key="6">
    <source>
        <dbReference type="EMBL" id="WPU63924.1"/>
    </source>
</evidence>
<evidence type="ECO:0000259" key="4">
    <source>
        <dbReference type="PROSITE" id="PS50042"/>
    </source>
</evidence>
<dbReference type="Gene3D" id="1.10.10.10">
    <property type="entry name" value="Winged helix-like DNA-binding domain superfamily/Winged helix DNA-binding domain"/>
    <property type="match status" value="1"/>
</dbReference>
<dbReference type="InterPro" id="IPR000595">
    <property type="entry name" value="cNMP-bd_dom"/>
</dbReference>
<dbReference type="PANTHER" id="PTHR24567:SF74">
    <property type="entry name" value="HTH-TYPE TRANSCRIPTIONAL REGULATOR ARCR"/>
    <property type="match status" value="1"/>
</dbReference>
<dbReference type="InterPro" id="IPR050397">
    <property type="entry name" value="Env_Response_Regulators"/>
</dbReference>
<dbReference type="PROSITE" id="PS51063">
    <property type="entry name" value="HTH_CRP_2"/>
    <property type="match status" value="1"/>
</dbReference>
<keyword evidence="2" id="KW-0238">DNA-binding</keyword>
<dbReference type="InterPro" id="IPR036390">
    <property type="entry name" value="WH_DNA-bd_sf"/>
</dbReference>
<dbReference type="GO" id="GO:0003700">
    <property type="term" value="F:DNA-binding transcription factor activity"/>
    <property type="evidence" value="ECO:0007669"/>
    <property type="project" value="TreeGrafter"/>
</dbReference>
<dbReference type="CDD" id="cd00038">
    <property type="entry name" value="CAP_ED"/>
    <property type="match status" value="1"/>
</dbReference>
<dbReference type="Proteomes" id="UP001324634">
    <property type="component" value="Chromosome"/>
</dbReference>
<feature type="domain" description="HTH crp-type" evidence="5">
    <location>
        <begin position="154"/>
        <end position="228"/>
    </location>
</feature>
<dbReference type="SMART" id="SM00419">
    <property type="entry name" value="HTH_CRP"/>
    <property type="match status" value="1"/>
</dbReference>
<name>A0AAX4HLX0_9BACT</name>
<dbReference type="KEGG" id="psti:SOO65_14610"/>
<dbReference type="PRINTS" id="PR00034">
    <property type="entry name" value="HTHCRP"/>
</dbReference>
<dbReference type="SUPFAM" id="SSF46785">
    <property type="entry name" value="Winged helix' DNA-binding domain"/>
    <property type="match status" value="1"/>
</dbReference>
<dbReference type="SUPFAM" id="SSF51206">
    <property type="entry name" value="cAMP-binding domain-like"/>
    <property type="match status" value="1"/>
</dbReference>
<evidence type="ECO:0000259" key="5">
    <source>
        <dbReference type="PROSITE" id="PS51063"/>
    </source>
</evidence>
<dbReference type="Pfam" id="PF00027">
    <property type="entry name" value="cNMP_binding"/>
    <property type="match status" value="1"/>
</dbReference>
<sequence length="238" mass="26758">MSKISHNIQCENCPSKESGIFCNLERMALQEVSQNKVMNTYKRGQTIFFQGNPPFGLYCISNGKIKVYKTGNDGKETILRIVGPGDVLGHRSLFSNENYNATATVIEDTQVCFIDKNFIHQALKKEPSIALNLIEKFSREMGTAEARSASISSKSTRERLAELLLSFHESYGVAEKDGRTRLDIKLSREEFASIVGAAQETVIRLFSDFKDEGVIEQEGKIIFITDKEKLLEIANLDY</sequence>
<dbReference type="RefSeq" id="WP_321391579.1">
    <property type="nucleotide sequence ID" value="NZ_CP139487.1"/>
</dbReference>